<reference evidence="2 3" key="1">
    <citation type="submission" date="2024-02" db="EMBL/GenBank/DDBJ databases">
        <authorList>
            <person name="Vignale AGUSTIN F."/>
            <person name="Sosa J E."/>
            <person name="Modenutti C."/>
        </authorList>
    </citation>
    <scope>NUCLEOTIDE SEQUENCE [LARGE SCALE GENOMIC DNA]</scope>
</reference>
<feature type="compositionally biased region" description="Basic residues" evidence="1">
    <location>
        <begin position="582"/>
        <end position="593"/>
    </location>
</feature>
<dbReference type="PANTHER" id="PTHR31008:SF5">
    <property type="entry name" value="EXPRESSED PROTEIN"/>
    <property type="match status" value="1"/>
</dbReference>
<feature type="region of interest" description="Disordered" evidence="1">
    <location>
        <begin position="714"/>
        <end position="742"/>
    </location>
</feature>
<feature type="compositionally biased region" description="Polar residues" evidence="1">
    <location>
        <begin position="724"/>
        <end position="738"/>
    </location>
</feature>
<feature type="compositionally biased region" description="Low complexity" evidence="1">
    <location>
        <begin position="630"/>
        <end position="658"/>
    </location>
</feature>
<feature type="compositionally biased region" description="Basic and acidic residues" evidence="1">
    <location>
        <begin position="601"/>
        <end position="614"/>
    </location>
</feature>
<feature type="region of interest" description="Disordered" evidence="1">
    <location>
        <begin position="507"/>
        <end position="555"/>
    </location>
</feature>
<name>A0ABC8RV54_9AQUA</name>
<dbReference type="PANTHER" id="PTHR31008">
    <property type="entry name" value="COP1-INTERACTING PROTEIN-RELATED"/>
    <property type="match status" value="1"/>
</dbReference>
<feature type="compositionally biased region" description="Low complexity" evidence="1">
    <location>
        <begin position="1026"/>
        <end position="1044"/>
    </location>
</feature>
<feature type="compositionally biased region" description="Low complexity" evidence="1">
    <location>
        <begin position="280"/>
        <end position="295"/>
    </location>
</feature>
<evidence type="ECO:0000313" key="3">
    <source>
        <dbReference type="Proteomes" id="UP001642360"/>
    </source>
</evidence>
<feature type="region of interest" description="Disordered" evidence="1">
    <location>
        <begin position="573"/>
        <end position="689"/>
    </location>
</feature>
<sequence>MEGGIDADEPLDYAEFQIFPSQNRYVAFVCGGNNVETLASGLLEQLLLHFPEVKDLSSKGSSFHFKLHPPDNVIGAEWFTKATFTRFLCIVGSPEKLSSTNAIVNEISQLEEAKGFHLSLYAKAEVDVAPSDASKNDLLRAMELRLTALTQELAAAFNRAAGVTCSLKEINDLEKLSHHFGAIDLRKFFAKFVDLCQKSPIADFSSDNKSLATNDSRNGRISYTAGSTQTSKASHSDTPVKYGVSPAKVAQVERQSSSESEESSYTSEEDRPTVERSRTLARSASPRRSASPMRRIQVGRSGSHRATALTIKSLNLFSARERVVSHSDGAANSSEEEGSEQPNKRNGVQRMSVQDKINLFESKQGHKTVDIQKSGASVGANKSVLRRWSAGMGESSAQSIPDNVCEGSVPMIPHSSAIAELPKSTQEVKPRPDVISGGSSLVETAEVDAKSDLLGKRASNPIGMLADTLVTQREESSEKLIASAEWNLQKEAELNQLLMKMMENKPVRYQNTGPDSGKCQNVPSEPIGGFIDHSKEKRGEKLRGEASGKQAEKEAQFRAMQQILDVRKAEMAPATANDVGRRHTASKPQKPRKNCLQSANPKKETSKPAVERKKSSPRLSPLPATRKSWPSTPSPRTTGTSPARTPAGTTSAGTTFTRQKLQPAPSVPRSSPKVERPPPRTKTVKATENDPKSIKVVNEKQLQTVTEKKLQPLTRNGKPRKAKVQTTCVDQSSMTKPRSYSKVTKKSSVVPLESKPFLRKGSRIGHVIGPVVKTKIPSRPEDSLGNSGDLVQTEESEVVVTGTSDLVTQQQERNLEAQEIHAPLESNTTLTNIPQKCEDTESTILLTASSHDSFAGMAGSLLTTKAGEVTIISPGAWVEIAEIQDQSIPCHDSTSQISSSTKIAPVVVSSPRVHHSLSQMLLEENNEPDIIEWGIAENPPTSICQKDAPKGLKRLLNFARKSKPDANLTGWSSPSVFSEGEDDAEDSRAVSKKNADHLRRNAALHARNYGQSNGEAYEKNSAAHELSAQSKKNKSNAQSSSLKLQEGHISTSATTVKAPRSFFSLSAFRGSKPNETRFR</sequence>
<dbReference type="EMBL" id="CAUOFW020001513">
    <property type="protein sequence ID" value="CAK9145872.1"/>
    <property type="molecule type" value="Genomic_DNA"/>
</dbReference>
<feature type="region of interest" description="Disordered" evidence="1">
    <location>
        <begin position="206"/>
        <end position="304"/>
    </location>
</feature>
<feature type="compositionally biased region" description="Polar residues" evidence="1">
    <location>
        <begin position="206"/>
        <end position="237"/>
    </location>
</feature>
<evidence type="ECO:0008006" key="4">
    <source>
        <dbReference type="Google" id="ProtNLM"/>
    </source>
</evidence>
<keyword evidence="3" id="KW-1185">Reference proteome</keyword>
<feature type="region of interest" description="Disordered" evidence="1">
    <location>
        <begin position="965"/>
        <end position="995"/>
    </location>
</feature>
<evidence type="ECO:0000256" key="1">
    <source>
        <dbReference type="SAM" id="MobiDB-lite"/>
    </source>
</evidence>
<dbReference type="AlphaFoldDB" id="A0ABC8RV54"/>
<feature type="compositionally biased region" description="Basic and acidic residues" evidence="1">
    <location>
        <begin position="986"/>
        <end position="995"/>
    </location>
</feature>
<protein>
    <recommendedName>
        <fullName evidence="4">COP1-interacting protein 7</fullName>
    </recommendedName>
</protein>
<comment type="caution">
    <text evidence="2">The sequence shown here is derived from an EMBL/GenBank/DDBJ whole genome shotgun (WGS) entry which is preliminary data.</text>
</comment>
<organism evidence="2 3">
    <name type="scientific">Ilex paraguariensis</name>
    <name type="common">yerba mate</name>
    <dbReference type="NCBI Taxonomy" id="185542"/>
    <lineage>
        <taxon>Eukaryota</taxon>
        <taxon>Viridiplantae</taxon>
        <taxon>Streptophyta</taxon>
        <taxon>Embryophyta</taxon>
        <taxon>Tracheophyta</taxon>
        <taxon>Spermatophyta</taxon>
        <taxon>Magnoliopsida</taxon>
        <taxon>eudicotyledons</taxon>
        <taxon>Gunneridae</taxon>
        <taxon>Pentapetalae</taxon>
        <taxon>asterids</taxon>
        <taxon>campanulids</taxon>
        <taxon>Aquifoliales</taxon>
        <taxon>Aquifoliaceae</taxon>
        <taxon>Ilex</taxon>
    </lineage>
</organism>
<proteinExistence type="predicted"/>
<feature type="compositionally biased region" description="Polar residues" evidence="1">
    <location>
        <begin position="509"/>
        <end position="523"/>
    </location>
</feature>
<dbReference type="Proteomes" id="UP001642360">
    <property type="component" value="Unassembled WGS sequence"/>
</dbReference>
<gene>
    <name evidence="2" type="ORF">ILEXP_LOCUS13690</name>
</gene>
<evidence type="ECO:0000313" key="2">
    <source>
        <dbReference type="EMBL" id="CAK9145872.1"/>
    </source>
</evidence>
<accession>A0ABC8RV54</accession>
<feature type="compositionally biased region" description="Basic and acidic residues" evidence="1">
    <location>
        <begin position="268"/>
        <end position="278"/>
    </location>
</feature>
<feature type="compositionally biased region" description="Basic and acidic residues" evidence="1">
    <location>
        <begin position="532"/>
        <end position="555"/>
    </location>
</feature>
<feature type="region of interest" description="Disordered" evidence="1">
    <location>
        <begin position="1017"/>
        <end position="1055"/>
    </location>
</feature>
<feature type="region of interest" description="Disordered" evidence="1">
    <location>
        <begin position="325"/>
        <end position="348"/>
    </location>
</feature>